<dbReference type="Proteomes" id="UP000214646">
    <property type="component" value="Unassembled WGS sequence"/>
</dbReference>
<feature type="domain" description="Glycoamylase-like" evidence="5">
    <location>
        <begin position="1293"/>
        <end position="1499"/>
    </location>
</feature>
<dbReference type="PANTHER" id="PTHR37469:SF2">
    <property type="entry name" value="CELLOBIONIC ACID PHOSPHORYLASE"/>
    <property type="match status" value="1"/>
</dbReference>
<evidence type="ECO:0000313" key="8">
    <source>
        <dbReference type="Proteomes" id="UP000214646"/>
    </source>
</evidence>
<organism evidence="7 8">
    <name type="scientific">Fimbriiglobus ruber</name>
    <dbReference type="NCBI Taxonomy" id="1908690"/>
    <lineage>
        <taxon>Bacteria</taxon>
        <taxon>Pseudomonadati</taxon>
        <taxon>Planctomycetota</taxon>
        <taxon>Planctomycetia</taxon>
        <taxon>Gemmatales</taxon>
        <taxon>Gemmataceae</taxon>
        <taxon>Fimbriiglobus</taxon>
    </lineage>
</organism>
<feature type="domain" description="Glycosyl hydrolase 94 catalytic" evidence="6">
    <location>
        <begin position="2332"/>
        <end position="2755"/>
    </location>
</feature>
<dbReference type="InterPro" id="IPR010383">
    <property type="entry name" value="Glyco_hydrolase_94_b-supersand"/>
</dbReference>
<dbReference type="GO" id="GO:0005975">
    <property type="term" value="P:carbohydrate metabolic process"/>
    <property type="evidence" value="ECO:0007669"/>
    <property type="project" value="InterPro"/>
</dbReference>
<evidence type="ECO:0000259" key="5">
    <source>
        <dbReference type="Pfam" id="PF10091"/>
    </source>
</evidence>
<evidence type="ECO:0000256" key="1">
    <source>
        <dbReference type="ARBA" id="ARBA00022676"/>
    </source>
</evidence>
<feature type="domain" description="Glycosyl hydrolase 94 supersandwich" evidence="4">
    <location>
        <begin position="2047"/>
        <end position="2317"/>
    </location>
</feature>
<dbReference type="Gene3D" id="1.50.10.10">
    <property type="match status" value="1"/>
</dbReference>
<feature type="transmembrane region" description="Helical" evidence="3">
    <location>
        <begin position="799"/>
        <end position="816"/>
    </location>
</feature>
<dbReference type="OrthoDB" id="9769991at2"/>
<dbReference type="InterPro" id="IPR011013">
    <property type="entry name" value="Gal_mutarotase_sf_dom"/>
</dbReference>
<dbReference type="CDD" id="cd11753">
    <property type="entry name" value="GH94N_ChvB_NdvB_2_like"/>
    <property type="match status" value="1"/>
</dbReference>
<comment type="caution">
    <text evidence="7">The sequence shown here is derived from an EMBL/GenBank/DDBJ whole genome shotgun (WGS) entry which is preliminary data.</text>
</comment>
<feature type="transmembrane region" description="Helical" evidence="3">
    <location>
        <begin position="922"/>
        <end position="944"/>
    </location>
</feature>
<keyword evidence="3" id="KW-1133">Transmembrane helix</keyword>
<dbReference type="InterPro" id="IPR037820">
    <property type="entry name" value="GH94N_NdvB"/>
</dbReference>
<gene>
    <name evidence="7" type="ORF">FRUB_08916</name>
</gene>
<dbReference type="SUPFAM" id="SSF74650">
    <property type="entry name" value="Galactose mutarotase-like"/>
    <property type="match status" value="2"/>
</dbReference>
<dbReference type="Gene3D" id="2.60.420.10">
    <property type="entry name" value="Maltose phosphorylase, domain 3"/>
    <property type="match status" value="1"/>
</dbReference>
<feature type="domain" description="Glycosyl hydrolase 94 supersandwich" evidence="4">
    <location>
        <begin position="1547"/>
        <end position="1822"/>
    </location>
</feature>
<dbReference type="PANTHER" id="PTHR37469">
    <property type="entry name" value="CELLOBIONIC ACID PHOSPHORYLASE-RELATED"/>
    <property type="match status" value="1"/>
</dbReference>
<dbReference type="InterPro" id="IPR019282">
    <property type="entry name" value="Glycoamylase-like_cons_dom"/>
</dbReference>
<dbReference type="EMBL" id="NIDE01000017">
    <property type="protein sequence ID" value="OWK36353.1"/>
    <property type="molecule type" value="Genomic_DNA"/>
</dbReference>
<dbReference type="RefSeq" id="WP_088259370.1">
    <property type="nucleotide sequence ID" value="NZ_NIDE01000017.1"/>
</dbReference>
<evidence type="ECO:0000313" key="7">
    <source>
        <dbReference type="EMBL" id="OWK36353.1"/>
    </source>
</evidence>
<evidence type="ECO:0000256" key="3">
    <source>
        <dbReference type="SAM" id="Phobius"/>
    </source>
</evidence>
<dbReference type="InterPro" id="IPR033432">
    <property type="entry name" value="GH94_catalytic"/>
</dbReference>
<keyword evidence="3" id="KW-0472">Membrane</keyword>
<keyword evidence="2" id="KW-0808">Transferase</keyword>
<dbReference type="InterPro" id="IPR052047">
    <property type="entry name" value="GH94_Enzymes"/>
</dbReference>
<reference evidence="8" key="1">
    <citation type="submission" date="2017-06" db="EMBL/GenBank/DDBJ databases">
        <title>Genome analysis of Fimbriiglobus ruber SP5, the first member of the order Planctomycetales with confirmed chitinolytic capability.</title>
        <authorList>
            <person name="Ravin N.V."/>
            <person name="Rakitin A.L."/>
            <person name="Ivanova A.A."/>
            <person name="Beletsky A.V."/>
            <person name="Kulichevskaya I.S."/>
            <person name="Mardanov A.V."/>
            <person name="Dedysh S.N."/>
        </authorList>
    </citation>
    <scope>NUCLEOTIDE SEQUENCE [LARGE SCALE GENOMIC DNA]</scope>
    <source>
        <strain evidence="8">SP5</strain>
    </source>
</reference>
<dbReference type="Gene3D" id="1.50.10.140">
    <property type="match status" value="2"/>
</dbReference>
<proteinExistence type="predicted"/>
<feature type="transmembrane region" description="Helical" evidence="3">
    <location>
        <begin position="950"/>
        <end position="968"/>
    </location>
</feature>
<name>A0A225D5V3_9BACT</name>
<accession>A0A225D5V3</accession>
<dbReference type="InterPro" id="IPR037824">
    <property type="entry name" value="GH94N_2_NdvB"/>
</dbReference>
<dbReference type="GO" id="GO:0016757">
    <property type="term" value="F:glycosyltransferase activity"/>
    <property type="evidence" value="ECO:0007669"/>
    <property type="project" value="UniProtKB-KW"/>
</dbReference>
<dbReference type="Gene3D" id="2.70.98.40">
    <property type="entry name" value="Glycoside hydrolase, family 65, N-terminal domain"/>
    <property type="match status" value="2"/>
</dbReference>
<dbReference type="InterPro" id="IPR037018">
    <property type="entry name" value="GH65_N"/>
</dbReference>
<dbReference type="Pfam" id="PF10091">
    <property type="entry name" value="Glycoamylase"/>
    <property type="match status" value="1"/>
</dbReference>
<dbReference type="CDD" id="cd11756">
    <property type="entry name" value="GH94N_ChvB_NdvB_1_like"/>
    <property type="match status" value="1"/>
</dbReference>
<dbReference type="Pfam" id="PF17167">
    <property type="entry name" value="Glyco_hydro_94"/>
    <property type="match status" value="1"/>
</dbReference>
<dbReference type="InterPro" id="IPR008928">
    <property type="entry name" value="6-hairpin_glycosidase_sf"/>
</dbReference>
<feature type="transmembrane region" description="Helical" evidence="3">
    <location>
        <begin position="822"/>
        <end position="844"/>
    </location>
</feature>
<keyword evidence="8" id="KW-1185">Reference proteome</keyword>
<sequence length="2849" mass="311871">MADLSTDSAVSGVHSIYQCPSPLRLEVAGQAVLLQVMRELADASRAATPPGTANLLRRFRDNARRLEFAYRTLSLRSARGEPVPADAEWLLDNYYVIGDVVREVEVDLPGGYYRELPALAGGPFGGLPRVYPLALALLVYTDSGPTEETVREAVRTYQEVAPLSTGELWAVPTMLRLGLLENLRRLADQIVDTVTHHETAKTAIAHAHGGRHHRLPEPPADAIAVAVWEQLRDHEPPPGPGADALHGWTARHLADPAQVQHREFIRQAANQVSIGNSITSLRLLGVIDWPAFFEATSLVEAQLRTDPAGIYQRQNFATRDRCRRAVESLARGSRKSEVDVARAALREAEGHSDDPVRGQAGWVLIGDGRREFERQVNYRAPWRTAYREWVLAHPNTTYFTLMTVMTLALAAVALLAGGGWLAIVAFGAVFLPASELAVALTNFVVCRLVPPRVLPKMDFKAGIPEECETVVVMPTLLIRPSQGGDLAARLELHYLSCSDPRLIFALLTDFADAPTETTPDDDACVQAALDAIQTLNEQYAAVGSPRFFLFHRRRQFNEAEGCWMGWERKRGKLDEFNRLLRGATDTSYAVVSHPADELPHVRFVLTLDADTVLPRDAARQMIATLAHPLNRPRLSADGRRVEAGYAILQPRVSFLYQTGFRSWFARLFAGSAGVDPYSAAVSDTYMDLFGRGTFTGKGLYDVDAFDATAGRAFPDNHILSHDLIESNHARCALATDIEVFDEFPARYHAFARREHRWVRGDWQLLPWLGPTVPVPGGGRAKNVLPLLERWKVVDNLRRSVVPLGAILLLVLGWAVLPGPAWAWTVAALAPFLFPAVMFSVEAALHTLGGGGVRALFARSRFYLGNTLGQAALQIVFLANQAWTAADAIVRTLYRLAVSRRHLLEWETAAATESRLGTGVLPFVWAMAPACVFAVIVAVVVAWVAPENLSAAGPVLLAWFISPLVAYVVSRPRDVSDKPLAAADRTALRRVARKTWDFFETFVGPDDNWLPPDNYQEAPLGVVAHRTSPTNIGLYMLAVVAAHDMGYVTLREIVDRLERTFDTLDKLEKHQGHFLNWYETNTRATLHPAYVSTVDSGNFLACLLALKHALVELAVTPPVPAVAFDGLTDTLALVKEKWAKVGPSAADGARKKVDVALADADAAVLAGTDLMRVFTPPPPPSQGGAPRSSPLAKGGHRGVLMRVKKLAEVLAVAVRAAVEPEDPTGRWADRFETLANRHHDAATAGEETASALRRIAERAERYAADMDFRFLYNTTRDLFSIGFNATTGRLDTAHYDLLASEAAIASFLAVARGQVPRRHWFQLARLTTRAAGEIALVSWGGTMFEYLMPRLLLPGPKGVLLDQAQRAAVARQIEYGHEIGLPWGISESGFALFDAGQVYQYQSFGVPGLGLKRGLEKDRVVAPYATLLAVDVDPTAALANMAHLRLDGGEGPYGFYEALDYTPARVPANARCQVVRSYMAHHQGMGFVAIVNRLTGGIMRRRLRAEPAVRAAELLLEERVPYDAPVVPMEGPAPETARVVAPEYPSRRRITTPDTVVPRAHLLSNGNYTVAITNAGGGFSRRGDLDVTRWRADLTTDQYGQFIYVRDRKTGATWSAGYQPTRRRPEAYEVTFGLDKADIRRVDDGIETLLEVTVVPDQDIEIRKVTLTNLGIRPRELDVTSYAEIVLQTHAADVAHPAFGKLFLETEWLPDHTALLCRWRPRSPSQSPVWAVHALATDARDGVVTWETDRARFLGRRRTPADPVALADRGAELSGTTGAVLDPAFAIRKQLTLAPGEKATVTFSTGVVATREAAVSLADQYHAPQAVARAFELAWAHARIELQHTHVRPEDVHLFQRLAGYLLFPVGPLRAPAATLAANTLGQSGLWKFGISGDLPILVLQVHGPNGMLHFRQLLEAHSYWRSKGLKVDLVALLENAGGYHDELQAEAVNLVRASGWPDRIDQPGGVFLRKGWQMEAPDRTLLLAAARVVVDDRKGALGTQAETATPPRALPTRRVAQVPVAIRAEAPARPDDLKFRNGLGGFSRDGREYVIAPDRPDAAPPAPWSNVMANPAAGFLVTDSGGGFTWAGNSQSNRLTPWSNDPLADPPGDAIYLQDDASGGLWCPTPLPVRDRNPFVVRHGQGYSVFERVVQGVEHELTVFVPPTDPVKVSILRLRNTGSKPRKFVVAYYAEWVLGTSREVTAQHIVTEADTGTSAIFARNPFNPDFPTHVGFAATSLHGVTVTGDRTEFLGRNSSLAAPASFDRIALSGRVGPGLDPCAAIRGTVTIAPGAEEVIVFALGQTPDVEAARRLIRTYTAPAMATASLKEVIARWDAICGAVRVRTPDPAFDMLMNRWLVYQTLACRVWGRSAFYQSGGAYGFRDQLQDVAALVHAAPGEARAHLLRAARRQFLEGDVQHWWHEPAGNGVRTRFSDDFLWLPYVVCHYIDVTGDTGVLAEVLPFLSAPVLGPDEHERYAVPAISEQTGTLFEHCVRALNHGWQLGQHGLPLMGIGDWNDGMSAVGVGGRGESVWVAWFQIVCLTGFAKLADRKPDTDLAHTLRSRAEQLREAVEAQAYDGEWYRRAYFDDGTPLGSKVNDECRIDSIVQTWAVISGVADPARAASGMAEVMKQLVKPAERLVLLFDPPFDTGPLQPGYIKGYVPGVRENGGQYTHAATWVVKALAELGRGADAVAVYDMLNPVRLTDSEVAVARYRGEPYVLAGDVYGRPPHVGRAGWTWYTGSAAWMYRVGLEDILGLHRTGDRLRIEPSIPPSWPEFQIDYRFGQTTYQIRVENGMGLGRGATRVLHNGVELPDGCVLLKDDGGVHDVVVAADGEHARGGERKPTATVGS</sequence>
<dbReference type="InterPro" id="IPR012341">
    <property type="entry name" value="6hp_glycosidase-like_sf"/>
</dbReference>
<dbReference type="GO" id="GO:0030246">
    <property type="term" value="F:carbohydrate binding"/>
    <property type="evidence" value="ECO:0007669"/>
    <property type="project" value="InterPro"/>
</dbReference>
<evidence type="ECO:0000259" key="6">
    <source>
        <dbReference type="Pfam" id="PF17167"/>
    </source>
</evidence>
<keyword evidence="3" id="KW-0812">Transmembrane</keyword>
<feature type="transmembrane region" description="Helical" evidence="3">
    <location>
        <begin position="397"/>
        <end position="423"/>
    </location>
</feature>
<dbReference type="Pfam" id="PF06165">
    <property type="entry name" value="GH94_b-supersand"/>
    <property type="match status" value="2"/>
</dbReference>
<evidence type="ECO:0000259" key="4">
    <source>
        <dbReference type="Pfam" id="PF06165"/>
    </source>
</evidence>
<dbReference type="SMART" id="SM01068">
    <property type="entry name" value="CBM_X"/>
    <property type="match status" value="2"/>
</dbReference>
<keyword evidence="1" id="KW-0328">Glycosyltransferase</keyword>
<evidence type="ECO:0000256" key="2">
    <source>
        <dbReference type="ARBA" id="ARBA00022679"/>
    </source>
</evidence>
<dbReference type="SUPFAM" id="SSF48208">
    <property type="entry name" value="Six-hairpin glycosidases"/>
    <property type="match status" value="1"/>
</dbReference>
<protein>
    <submittedName>
        <fullName evidence="7">Cellobiose phosphorylase</fullName>
    </submittedName>
</protein>